<protein>
    <submittedName>
        <fullName evidence="1">Uncharacterized protein</fullName>
    </submittedName>
</protein>
<comment type="caution">
    <text evidence="1">The sequence shown here is derived from an EMBL/GenBank/DDBJ whole genome shotgun (WGS) entry which is preliminary data.</text>
</comment>
<proteinExistence type="predicted"/>
<gene>
    <name evidence="1" type="ORF">MENT_LOCUS52927</name>
</gene>
<dbReference type="AlphaFoldDB" id="A0A6V7XJN8"/>
<accession>A0A6V7XJN8</accession>
<sequence length="63" mass="7504">MYIQDDKPSFKDVKLLNRLYCTSDNPFKSTLSKSINLDCDIKDYGLNYVKCKKRWVSRPIKRL</sequence>
<evidence type="ECO:0000313" key="1">
    <source>
        <dbReference type="EMBL" id="CAD2199524.1"/>
    </source>
</evidence>
<reference evidence="1 2" key="1">
    <citation type="submission" date="2020-08" db="EMBL/GenBank/DDBJ databases">
        <authorList>
            <person name="Koutsovoulos G."/>
            <person name="Danchin GJ E."/>
        </authorList>
    </citation>
    <scope>NUCLEOTIDE SEQUENCE [LARGE SCALE GENOMIC DNA]</scope>
</reference>
<organism evidence="1 2">
    <name type="scientific">Meloidogyne enterolobii</name>
    <name type="common">Root-knot nematode worm</name>
    <name type="synonym">Meloidogyne mayaguensis</name>
    <dbReference type="NCBI Taxonomy" id="390850"/>
    <lineage>
        <taxon>Eukaryota</taxon>
        <taxon>Metazoa</taxon>
        <taxon>Ecdysozoa</taxon>
        <taxon>Nematoda</taxon>
        <taxon>Chromadorea</taxon>
        <taxon>Rhabditida</taxon>
        <taxon>Tylenchina</taxon>
        <taxon>Tylenchomorpha</taxon>
        <taxon>Tylenchoidea</taxon>
        <taxon>Meloidogynidae</taxon>
        <taxon>Meloidogyninae</taxon>
        <taxon>Meloidogyne</taxon>
    </lineage>
</organism>
<dbReference type="EMBL" id="CAJEWN010001709">
    <property type="protein sequence ID" value="CAD2199524.1"/>
    <property type="molecule type" value="Genomic_DNA"/>
</dbReference>
<dbReference type="Proteomes" id="UP000580250">
    <property type="component" value="Unassembled WGS sequence"/>
</dbReference>
<name>A0A6V7XJN8_MELEN</name>
<evidence type="ECO:0000313" key="2">
    <source>
        <dbReference type="Proteomes" id="UP000580250"/>
    </source>
</evidence>